<name>A0A6N4QYM5_9LEPT</name>
<dbReference type="Proteomes" id="UP000297613">
    <property type="component" value="Unassembled WGS sequence"/>
</dbReference>
<dbReference type="AlphaFoldDB" id="A0A6N4QYM5"/>
<sequence>MKWKGFARSLSYWILPIFLFYLLLFAFTDSENTEFVNVSLKLKAIQAAKSKVPSRSFEGQDEEISPFWLEDSVESETVSNDVFLARSESAKESNQFDLRVGSIFRLPYFLIHLPPPIS</sequence>
<comment type="caution">
    <text evidence="1">The sequence shown here is derived from an EMBL/GenBank/DDBJ whole genome shotgun (WGS) entry which is preliminary data.</text>
</comment>
<gene>
    <name evidence="1" type="ORF">EHQ83_05750</name>
</gene>
<reference evidence="1 2" key="1">
    <citation type="journal article" date="2019" name="PLoS Negl. Trop. Dis.">
        <title>Revisiting the worldwide diversity of Leptospira species in the environment.</title>
        <authorList>
            <person name="Vincent A.T."/>
            <person name="Schiettekatte O."/>
            <person name="Bourhy P."/>
            <person name="Veyrier F.J."/>
            <person name="Picardeau M."/>
        </authorList>
    </citation>
    <scope>NUCLEOTIDE SEQUENCE [LARGE SCALE GENOMIC DNA]</scope>
    <source>
        <strain evidence="1 2">201702445</strain>
    </source>
</reference>
<dbReference type="RefSeq" id="WP_135569730.1">
    <property type="nucleotide sequence ID" value="NZ_RQGK01000040.1"/>
</dbReference>
<evidence type="ECO:0000313" key="2">
    <source>
        <dbReference type="Proteomes" id="UP000297613"/>
    </source>
</evidence>
<evidence type="ECO:0000313" key="1">
    <source>
        <dbReference type="EMBL" id="TGL86118.1"/>
    </source>
</evidence>
<organism evidence="1 2">
    <name type="scientific">Leptospira yasudae</name>
    <dbReference type="NCBI Taxonomy" id="2202201"/>
    <lineage>
        <taxon>Bacteria</taxon>
        <taxon>Pseudomonadati</taxon>
        <taxon>Spirochaetota</taxon>
        <taxon>Spirochaetia</taxon>
        <taxon>Leptospirales</taxon>
        <taxon>Leptospiraceae</taxon>
        <taxon>Leptospira</taxon>
    </lineage>
</organism>
<dbReference type="EMBL" id="RQGM01000022">
    <property type="protein sequence ID" value="TGL86118.1"/>
    <property type="molecule type" value="Genomic_DNA"/>
</dbReference>
<proteinExistence type="predicted"/>
<protein>
    <submittedName>
        <fullName evidence="1">Uncharacterized protein</fullName>
    </submittedName>
</protein>
<accession>A0A6N4QYM5</accession>